<keyword evidence="8 11" id="KW-0521">NADP</keyword>
<dbReference type="PRINTS" id="PR00419">
    <property type="entry name" value="ADXRDTASE"/>
</dbReference>
<dbReference type="UniPathway" id="UPA00296"/>
<feature type="binding site" evidence="12">
    <location>
        <position position="52"/>
    </location>
    <ligand>
        <name>FAD</name>
        <dbReference type="ChEBI" id="CHEBI:57692"/>
    </ligand>
</feature>
<proteinExistence type="inferred from homology"/>
<evidence type="ECO:0000313" key="16">
    <source>
        <dbReference type="Proteomes" id="UP000015104"/>
    </source>
</evidence>
<feature type="binding site" evidence="13">
    <location>
        <position position="236"/>
    </location>
    <ligand>
        <name>NADP(+)</name>
        <dbReference type="ChEBI" id="CHEBI:58349"/>
    </ligand>
</feature>
<feature type="binding site" evidence="13">
    <location>
        <begin position="224"/>
        <end position="225"/>
    </location>
    <ligand>
        <name>NADP(+)</name>
        <dbReference type="ChEBI" id="CHEBI:58349"/>
    </ligand>
</feature>
<dbReference type="EC" id="1.18.1.6" evidence="4 11"/>
<evidence type="ECO:0000256" key="4">
    <source>
        <dbReference type="ARBA" id="ARBA00013219"/>
    </source>
</evidence>
<feature type="binding site" evidence="12">
    <location>
        <begin position="395"/>
        <end position="397"/>
    </location>
    <ligand>
        <name>FAD</name>
        <dbReference type="ChEBI" id="CHEBI:57692"/>
    </ligand>
</feature>
<dbReference type="SUPFAM" id="SSF51971">
    <property type="entry name" value="Nucleotide-binding domain"/>
    <property type="match status" value="2"/>
</dbReference>
<dbReference type="GO" id="GO:0005739">
    <property type="term" value="C:mitochondrion"/>
    <property type="evidence" value="ECO:0007669"/>
    <property type="project" value="UniProtKB-SubCell"/>
</dbReference>
<evidence type="ECO:0000256" key="7">
    <source>
        <dbReference type="ARBA" id="ARBA00022827"/>
    </source>
</evidence>
<keyword evidence="7 11" id="KW-0274">FAD</keyword>
<dbReference type="PANTHER" id="PTHR48467">
    <property type="entry name" value="GLUTAMATE SYNTHASE 1 [NADH], CHLOROPLASTIC-LIKE"/>
    <property type="match status" value="1"/>
</dbReference>
<organism evidence="15 16">
    <name type="scientific">Tetranychus urticae</name>
    <name type="common">Two-spotted spider mite</name>
    <dbReference type="NCBI Taxonomy" id="32264"/>
    <lineage>
        <taxon>Eukaryota</taxon>
        <taxon>Metazoa</taxon>
        <taxon>Ecdysozoa</taxon>
        <taxon>Arthropoda</taxon>
        <taxon>Chelicerata</taxon>
        <taxon>Arachnida</taxon>
        <taxon>Acari</taxon>
        <taxon>Acariformes</taxon>
        <taxon>Trombidiformes</taxon>
        <taxon>Prostigmata</taxon>
        <taxon>Eleutherengona</taxon>
        <taxon>Raphignathae</taxon>
        <taxon>Tetranychoidea</taxon>
        <taxon>Tetranychidae</taxon>
        <taxon>Tetranychus</taxon>
    </lineage>
</organism>
<keyword evidence="6 11" id="KW-0285">Flavoprotein</keyword>
<dbReference type="STRING" id="32264.T1KWM9"/>
<dbReference type="Proteomes" id="UP000015104">
    <property type="component" value="Unassembled WGS sequence"/>
</dbReference>
<comment type="catalytic activity">
    <reaction evidence="10 11">
        <text>2 reduced [adrenodoxin] + NADP(+) + H(+) = 2 oxidized [adrenodoxin] + NADPH</text>
        <dbReference type="Rhea" id="RHEA:42312"/>
        <dbReference type="Rhea" id="RHEA-COMP:9998"/>
        <dbReference type="Rhea" id="RHEA-COMP:9999"/>
        <dbReference type="ChEBI" id="CHEBI:15378"/>
        <dbReference type="ChEBI" id="CHEBI:33737"/>
        <dbReference type="ChEBI" id="CHEBI:33738"/>
        <dbReference type="ChEBI" id="CHEBI:57783"/>
        <dbReference type="ChEBI" id="CHEBI:58349"/>
        <dbReference type="EC" id="1.18.1.6"/>
    </reaction>
</comment>
<dbReference type="EnsemblMetazoa" id="tetur24g02200.1">
    <property type="protein sequence ID" value="tetur24g02200.1"/>
    <property type="gene ID" value="tetur24g02200"/>
</dbReference>
<accession>T1KWM9</accession>
<evidence type="ECO:0000256" key="6">
    <source>
        <dbReference type="ARBA" id="ARBA00022630"/>
    </source>
</evidence>
<comment type="similarity">
    <text evidence="3 11">Belongs to the ferredoxin--NADP reductase type 1 family.</text>
</comment>
<reference evidence="16" key="1">
    <citation type="submission" date="2011-08" db="EMBL/GenBank/DDBJ databases">
        <authorList>
            <person name="Rombauts S."/>
        </authorList>
    </citation>
    <scope>NUCLEOTIDE SEQUENCE</scope>
    <source>
        <strain evidence="16">London</strain>
    </source>
</reference>
<evidence type="ECO:0000313" key="15">
    <source>
        <dbReference type="EnsemblMetazoa" id="tetur24g02200.1"/>
    </source>
</evidence>
<dbReference type="Gene3D" id="3.50.50.60">
    <property type="entry name" value="FAD/NAD(P)-binding domain"/>
    <property type="match status" value="1"/>
</dbReference>
<evidence type="ECO:0000256" key="11">
    <source>
        <dbReference type="PIRNR" id="PIRNR000362"/>
    </source>
</evidence>
<dbReference type="InterPro" id="IPR036188">
    <property type="entry name" value="FAD/NAD-bd_sf"/>
</dbReference>
<dbReference type="InterPro" id="IPR023753">
    <property type="entry name" value="FAD/NAD-binding_dom"/>
</dbReference>
<name>T1KWM9_TETUR</name>
<evidence type="ECO:0000256" key="2">
    <source>
        <dbReference type="ARBA" id="ARBA00004731"/>
    </source>
</evidence>
<feature type="binding site" evidence="13">
    <location>
        <begin position="185"/>
        <end position="188"/>
    </location>
    <ligand>
        <name>NADP(+)</name>
        <dbReference type="ChEBI" id="CHEBI:58349"/>
    </ligand>
</feature>
<dbReference type="GO" id="GO:0016491">
    <property type="term" value="F:oxidoreductase activity"/>
    <property type="evidence" value="ECO:0007669"/>
    <property type="project" value="UniProtKB-KW"/>
</dbReference>
<dbReference type="PANTHER" id="PTHR48467:SF1">
    <property type="entry name" value="GLUTAMATE SYNTHASE 1 [NADH], CHLOROPLASTIC-LIKE"/>
    <property type="match status" value="1"/>
</dbReference>
<feature type="binding site" evidence="12">
    <location>
        <position position="388"/>
    </location>
    <ligand>
        <name>FAD</name>
        <dbReference type="ChEBI" id="CHEBI:57692"/>
    </ligand>
</feature>
<dbReference type="AlphaFoldDB" id="T1KWM9"/>
<evidence type="ECO:0000259" key="14">
    <source>
        <dbReference type="Pfam" id="PF07992"/>
    </source>
</evidence>
<evidence type="ECO:0000256" key="10">
    <source>
        <dbReference type="ARBA" id="ARBA00048933"/>
    </source>
</evidence>
<evidence type="ECO:0000256" key="12">
    <source>
        <dbReference type="PIRSR" id="PIRSR000362-1"/>
    </source>
</evidence>
<dbReference type="EMBL" id="CAEY01000646">
    <property type="status" value="NOT_ANNOTATED_CDS"/>
    <property type="molecule type" value="Genomic_DNA"/>
</dbReference>
<keyword evidence="16" id="KW-1185">Reference proteome</keyword>
<dbReference type="HOGENOM" id="CLU_024722_3_1_1"/>
<feature type="domain" description="FAD/NAD(P)-binding" evidence="14">
    <location>
        <begin position="43"/>
        <end position="198"/>
    </location>
</feature>
<keyword evidence="9 11" id="KW-0560">Oxidoreductase</keyword>
<dbReference type="eggNOG" id="KOG1800">
    <property type="taxonomic scope" value="Eukaryota"/>
</dbReference>
<comment type="cofactor">
    <cofactor evidence="1 11 12">
        <name>FAD</name>
        <dbReference type="ChEBI" id="CHEBI:57692"/>
    </cofactor>
</comment>
<dbReference type="PROSITE" id="PS51257">
    <property type="entry name" value="PROKAR_LIPOPROTEIN"/>
    <property type="match status" value="1"/>
</dbReference>
<dbReference type="PIRSF" id="PIRSF000362">
    <property type="entry name" value="FNR"/>
    <property type="match status" value="1"/>
</dbReference>
<comment type="pathway">
    <text evidence="2">Steroid metabolism; cholesterol metabolism.</text>
</comment>
<dbReference type="Gene3D" id="3.40.50.720">
    <property type="entry name" value="NAD(P)-binding Rossmann-like Domain"/>
    <property type="match status" value="1"/>
</dbReference>
<evidence type="ECO:0000256" key="8">
    <source>
        <dbReference type="ARBA" id="ARBA00022857"/>
    </source>
</evidence>
<evidence type="ECO:0000256" key="5">
    <source>
        <dbReference type="ARBA" id="ARBA00016287"/>
    </source>
</evidence>
<comment type="subcellular location">
    <subcellularLocation>
        <location evidence="11">Mitochondrion</location>
    </subcellularLocation>
</comment>
<sequence>MSSFFCKQCLKTMINSFLSVRSNLFSYVPNVTLACKRYIQTIKVGIIGSGPAGFYTAQALLKDSRVLIDIYEKYPVPFGLIRFGVAPDHQSNVINSFTNTALQDRVSFYGNINIGQDVTLNQLLKSYNAVVLCYGATEDRKLNIEGEDLINVLPARRFVGWYNGIPQDSDLNPFLQTEDVVIIGHGNVALDCARILLSPSTDITNHALTALRESKVKRVYLVGRRGPLQVSFTIKELRELTKLPGCDTIVFPEDFKNITAETINELPRPRKRLTELLLSLANEKNLNNNHKRCVLMFCRSPLQIVGDKHGKVSSVNLGVNRLIQQEDGVKTELTDEKEILKCGLFLRSIGYRAVSIDPSIPLNDKTGVISNTNGKVHGFDFGLYCSGWAATGATGVIIGTMNASFEIAEHILKDFGQNEPLLVEKPGATEIIPHLKSKGVKVVTFNDWQRIDELEKNLGSQLGKPREKLVNQKDMIKAVDEEKD</sequence>
<keyword evidence="11" id="KW-0496">Mitochondrion</keyword>
<evidence type="ECO:0000256" key="3">
    <source>
        <dbReference type="ARBA" id="ARBA00008312"/>
    </source>
</evidence>
<protein>
    <recommendedName>
        <fullName evidence="5 11">NADPH:adrenodoxin oxidoreductase, mitochondrial</fullName>
        <ecNumber evidence="4 11">1.18.1.6</ecNumber>
    </recommendedName>
</protein>
<reference evidence="15" key="2">
    <citation type="submission" date="2015-06" db="UniProtKB">
        <authorList>
            <consortium name="EnsemblMetazoa"/>
        </authorList>
    </citation>
    <scope>IDENTIFICATION</scope>
</reference>
<dbReference type="GO" id="GO:0008203">
    <property type="term" value="P:cholesterol metabolic process"/>
    <property type="evidence" value="ECO:0007669"/>
    <property type="project" value="UniProtKB-UniPathway"/>
</dbReference>
<dbReference type="Pfam" id="PF07992">
    <property type="entry name" value="Pyr_redox_2"/>
    <property type="match status" value="1"/>
</dbReference>
<feature type="binding site" evidence="12">
    <location>
        <position position="114"/>
    </location>
    <ligand>
        <name>FAD</name>
        <dbReference type="ChEBI" id="CHEBI:57692"/>
    </ligand>
</feature>
<feature type="binding site" evidence="12">
    <location>
        <position position="72"/>
    </location>
    <ligand>
        <name>FAD</name>
        <dbReference type="ChEBI" id="CHEBI:57692"/>
    </ligand>
</feature>
<evidence type="ECO:0000256" key="13">
    <source>
        <dbReference type="PIRSR" id="PIRSR000362-2"/>
    </source>
</evidence>
<dbReference type="InterPro" id="IPR021163">
    <property type="entry name" value="Ferredox_Rdtase_adrenod"/>
</dbReference>
<dbReference type="InterPro" id="IPR055275">
    <property type="entry name" value="Ferredox_Rdtase"/>
</dbReference>
<evidence type="ECO:0000256" key="1">
    <source>
        <dbReference type="ARBA" id="ARBA00001974"/>
    </source>
</evidence>
<evidence type="ECO:0000256" key="9">
    <source>
        <dbReference type="ARBA" id="ARBA00023002"/>
    </source>
</evidence>
<feature type="binding site" evidence="13">
    <location>
        <position position="395"/>
    </location>
    <ligand>
        <name>NADP(+)</name>
        <dbReference type="ChEBI" id="CHEBI:58349"/>
    </ligand>
</feature>
<feature type="binding site" evidence="12">
    <location>
        <position position="80"/>
    </location>
    <ligand>
        <name>FAD</name>
        <dbReference type="ChEBI" id="CHEBI:57692"/>
    </ligand>
</feature>